<name>A0ACC0BWT0_CATRO</name>
<organism evidence="1 2">
    <name type="scientific">Catharanthus roseus</name>
    <name type="common">Madagascar periwinkle</name>
    <name type="synonym">Vinca rosea</name>
    <dbReference type="NCBI Taxonomy" id="4058"/>
    <lineage>
        <taxon>Eukaryota</taxon>
        <taxon>Viridiplantae</taxon>
        <taxon>Streptophyta</taxon>
        <taxon>Embryophyta</taxon>
        <taxon>Tracheophyta</taxon>
        <taxon>Spermatophyta</taxon>
        <taxon>Magnoliopsida</taxon>
        <taxon>eudicotyledons</taxon>
        <taxon>Gunneridae</taxon>
        <taxon>Pentapetalae</taxon>
        <taxon>asterids</taxon>
        <taxon>lamiids</taxon>
        <taxon>Gentianales</taxon>
        <taxon>Apocynaceae</taxon>
        <taxon>Rauvolfioideae</taxon>
        <taxon>Vinceae</taxon>
        <taxon>Catharanthinae</taxon>
        <taxon>Catharanthus</taxon>
    </lineage>
</organism>
<keyword evidence="2" id="KW-1185">Reference proteome</keyword>
<proteinExistence type="predicted"/>
<reference evidence="2" key="1">
    <citation type="journal article" date="2023" name="Nat. Plants">
        <title>Single-cell RNA sequencing provides a high-resolution roadmap for understanding the multicellular compartmentation of specialized metabolism.</title>
        <authorList>
            <person name="Sun S."/>
            <person name="Shen X."/>
            <person name="Li Y."/>
            <person name="Li Y."/>
            <person name="Wang S."/>
            <person name="Li R."/>
            <person name="Zhang H."/>
            <person name="Shen G."/>
            <person name="Guo B."/>
            <person name="Wei J."/>
            <person name="Xu J."/>
            <person name="St-Pierre B."/>
            <person name="Chen S."/>
            <person name="Sun C."/>
        </authorList>
    </citation>
    <scope>NUCLEOTIDE SEQUENCE [LARGE SCALE GENOMIC DNA]</scope>
</reference>
<evidence type="ECO:0000313" key="2">
    <source>
        <dbReference type="Proteomes" id="UP001060085"/>
    </source>
</evidence>
<accession>A0ACC0BWT0</accession>
<dbReference type="EMBL" id="CM044702">
    <property type="protein sequence ID" value="KAI5677070.1"/>
    <property type="molecule type" value="Genomic_DNA"/>
</dbReference>
<comment type="caution">
    <text evidence="1">The sequence shown here is derived from an EMBL/GenBank/DDBJ whole genome shotgun (WGS) entry which is preliminary data.</text>
</comment>
<evidence type="ECO:0000313" key="1">
    <source>
        <dbReference type="EMBL" id="KAI5677070.1"/>
    </source>
</evidence>
<dbReference type="Proteomes" id="UP001060085">
    <property type="component" value="Linkage Group LG02"/>
</dbReference>
<sequence>MNGSHRKKGKKRKGQRPFRLETFWMHDDEFKMLCMKGRGGLLDVISMPHAWNYVHWLVIYKPRGGGSLGPNGDLHEDSDNVDNIVVEYFCPYSLLLPQVFTMRTLLARSVILLILTPESGVMNYWNYYSSLEIKKKFEKFPQLVWLLMMWLFGIMYQACFRSRLHMGMTFMNRESATGDYPSSSFGSSKSLWVKLWKLKIPPQGAIVGMEIMP</sequence>
<protein>
    <submittedName>
        <fullName evidence="1">Uncharacterized protein</fullName>
    </submittedName>
</protein>
<gene>
    <name evidence="1" type="ORF">M9H77_08020</name>
</gene>